<proteinExistence type="predicted"/>
<sequence>MTDGTYLGPTTPAAIPDDYVPTLREGLSLWDGIAAWVRDIPDLRHIYLVGAGGSFAGLTAMKYVLDSRAVTASDHVNPAEFVSRAPRGVDGTSLVLVFSGKGETPETVRAAQWAVARGANVAAVTMGGDSPLADAVPTAFVGTSGWANQLLLQLVALAVLQREGVDVAGELAALEALPEALEAAVHAFEPRAARIAADMKDVPVTYLVASGPLVGPGETFTSCFLQEMQWMHAATINANTFFQGPFEVFDSETRSFLFLGEDATRPMGERALDFLSRYSGETVVLDSRDLDLPGIDGDQRGFVAPLVFYALMFRLAAHYAAVRGYALEGRRYMWQFAY</sequence>
<dbReference type="PANTHER" id="PTHR10937">
    <property type="entry name" value="GLUCOSAMINE--FRUCTOSE-6-PHOSPHATE AMINOTRANSFERASE, ISOMERIZING"/>
    <property type="match status" value="1"/>
</dbReference>
<dbReference type="PROSITE" id="PS51464">
    <property type="entry name" value="SIS"/>
    <property type="match status" value="1"/>
</dbReference>
<dbReference type="Pfam" id="PF01380">
    <property type="entry name" value="SIS"/>
    <property type="match status" value="1"/>
</dbReference>
<dbReference type="RefSeq" id="WP_244803039.1">
    <property type="nucleotide sequence ID" value="NZ_JALIEA010000006.1"/>
</dbReference>
<reference evidence="2" key="1">
    <citation type="submission" date="2022-04" db="EMBL/GenBank/DDBJ databases">
        <title>Corynebacterium kalidii LD5P10.</title>
        <authorList>
            <person name="Sun J.Q."/>
        </authorList>
    </citation>
    <scope>NUCLEOTIDE SEQUENCE</scope>
    <source>
        <strain evidence="2">LD5P10</strain>
    </source>
</reference>
<accession>A0A9X2AY73</accession>
<dbReference type="GO" id="GO:0004360">
    <property type="term" value="F:glutamine-fructose-6-phosphate transaminase (isomerizing) activity"/>
    <property type="evidence" value="ECO:0007669"/>
    <property type="project" value="TreeGrafter"/>
</dbReference>
<dbReference type="AlphaFoldDB" id="A0A9X2AY73"/>
<dbReference type="GO" id="GO:0006047">
    <property type="term" value="P:UDP-N-acetylglucosamine metabolic process"/>
    <property type="evidence" value="ECO:0007669"/>
    <property type="project" value="TreeGrafter"/>
</dbReference>
<evidence type="ECO:0000313" key="2">
    <source>
        <dbReference type="EMBL" id="MCJ7857293.1"/>
    </source>
</evidence>
<gene>
    <name evidence="2" type="ORF">MUN33_00960</name>
</gene>
<dbReference type="Gene3D" id="3.40.50.10490">
    <property type="entry name" value="Glucose-6-phosphate isomerase like protein, domain 1"/>
    <property type="match status" value="1"/>
</dbReference>
<dbReference type="GO" id="GO:0006002">
    <property type="term" value="P:fructose 6-phosphate metabolic process"/>
    <property type="evidence" value="ECO:0007669"/>
    <property type="project" value="TreeGrafter"/>
</dbReference>
<keyword evidence="3" id="KW-1185">Reference proteome</keyword>
<dbReference type="GO" id="GO:0006487">
    <property type="term" value="P:protein N-linked glycosylation"/>
    <property type="evidence" value="ECO:0007669"/>
    <property type="project" value="TreeGrafter"/>
</dbReference>
<dbReference type="Proteomes" id="UP001139207">
    <property type="component" value="Unassembled WGS sequence"/>
</dbReference>
<name>A0A9X2AY73_9CORY</name>
<organism evidence="2 3">
    <name type="scientific">Corynebacterium kalidii</name>
    <dbReference type="NCBI Taxonomy" id="2931982"/>
    <lineage>
        <taxon>Bacteria</taxon>
        <taxon>Bacillati</taxon>
        <taxon>Actinomycetota</taxon>
        <taxon>Actinomycetes</taxon>
        <taxon>Mycobacteriales</taxon>
        <taxon>Corynebacteriaceae</taxon>
        <taxon>Corynebacterium</taxon>
    </lineage>
</organism>
<evidence type="ECO:0000313" key="3">
    <source>
        <dbReference type="Proteomes" id="UP001139207"/>
    </source>
</evidence>
<dbReference type="Gene3D" id="1.10.10.2240">
    <property type="match status" value="1"/>
</dbReference>
<dbReference type="PANTHER" id="PTHR10937:SF14">
    <property type="entry name" value="FRUCTOSELYSINE 6-PHOSPHATE DEGLYCASE"/>
    <property type="match status" value="1"/>
</dbReference>
<dbReference type="Gene3D" id="3.40.50.12570">
    <property type="match status" value="1"/>
</dbReference>
<dbReference type="InterPro" id="IPR001347">
    <property type="entry name" value="SIS_dom"/>
</dbReference>
<comment type="caution">
    <text evidence="2">The sequence shown here is derived from an EMBL/GenBank/DDBJ whole genome shotgun (WGS) entry which is preliminary data.</text>
</comment>
<dbReference type="EMBL" id="JALIEA010000006">
    <property type="protein sequence ID" value="MCJ7857293.1"/>
    <property type="molecule type" value="Genomic_DNA"/>
</dbReference>
<evidence type="ECO:0000259" key="1">
    <source>
        <dbReference type="PROSITE" id="PS51464"/>
    </source>
</evidence>
<feature type="domain" description="SIS" evidence="1">
    <location>
        <begin position="33"/>
        <end position="170"/>
    </location>
</feature>
<dbReference type="GO" id="GO:0097367">
    <property type="term" value="F:carbohydrate derivative binding"/>
    <property type="evidence" value="ECO:0007669"/>
    <property type="project" value="InterPro"/>
</dbReference>
<dbReference type="InterPro" id="IPR046348">
    <property type="entry name" value="SIS_dom_sf"/>
</dbReference>
<protein>
    <submittedName>
        <fullName evidence="2">SIS domain-containing protein</fullName>
    </submittedName>
</protein>
<dbReference type="SUPFAM" id="SSF53697">
    <property type="entry name" value="SIS domain"/>
    <property type="match status" value="1"/>
</dbReference>